<dbReference type="InterPro" id="IPR036736">
    <property type="entry name" value="ACP-like_sf"/>
</dbReference>
<sequence>MRPEIRAFVVEQLEDMNYDVEGIDDDTTLGPSGVDLESLALADLAVRVEDRYGLKFADDESEKLALMTVGEFTTMVADRVAGAPSDNS</sequence>
<feature type="domain" description="Carrier" evidence="1">
    <location>
        <begin position="16"/>
        <end position="71"/>
    </location>
</feature>
<evidence type="ECO:0000313" key="2">
    <source>
        <dbReference type="EMBL" id="SCG16022.1"/>
    </source>
</evidence>
<evidence type="ECO:0000259" key="1">
    <source>
        <dbReference type="Pfam" id="PF00550"/>
    </source>
</evidence>
<proteinExistence type="predicted"/>
<accession>A0A1C5G8Y8</accession>
<evidence type="ECO:0000313" key="3">
    <source>
        <dbReference type="Proteomes" id="UP000198251"/>
    </source>
</evidence>
<dbReference type="Pfam" id="PF00550">
    <property type="entry name" value="PP-binding"/>
    <property type="match status" value="1"/>
</dbReference>
<reference evidence="2 3" key="1">
    <citation type="submission" date="2016-06" db="EMBL/GenBank/DDBJ databases">
        <authorList>
            <person name="Kjaerup R.B."/>
            <person name="Dalgaard T.S."/>
            <person name="Juul-Madsen H.R."/>
        </authorList>
    </citation>
    <scope>NUCLEOTIDE SEQUENCE [LARGE SCALE GENOMIC DNA]</scope>
    <source>
        <strain evidence="2 3">DSM 43913</strain>
    </source>
</reference>
<gene>
    <name evidence="2" type="ORF">GA0070610_2274</name>
</gene>
<name>A0A1C5G8Y8_MICEH</name>
<organism evidence="2 3">
    <name type="scientific">Micromonospora echinofusca</name>
    <dbReference type="NCBI Taxonomy" id="47858"/>
    <lineage>
        <taxon>Bacteria</taxon>
        <taxon>Bacillati</taxon>
        <taxon>Actinomycetota</taxon>
        <taxon>Actinomycetes</taxon>
        <taxon>Micromonosporales</taxon>
        <taxon>Micromonosporaceae</taxon>
        <taxon>Micromonospora</taxon>
    </lineage>
</organism>
<dbReference type="EMBL" id="LT607733">
    <property type="protein sequence ID" value="SCG16022.1"/>
    <property type="molecule type" value="Genomic_DNA"/>
</dbReference>
<keyword evidence="3" id="KW-1185">Reference proteome</keyword>
<dbReference type="SUPFAM" id="SSF47336">
    <property type="entry name" value="ACP-like"/>
    <property type="match status" value="1"/>
</dbReference>
<dbReference type="RefSeq" id="WP_088999969.1">
    <property type="nucleotide sequence ID" value="NZ_JBEPBY010000006.1"/>
</dbReference>
<dbReference type="GeneID" id="95802088"/>
<dbReference type="Proteomes" id="UP000198251">
    <property type="component" value="Chromosome I"/>
</dbReference>
<dbReference type="InterPro" id="IPR009081">
    <property type="entry name" value="PP-bd_ACP"/>
</dbReference>
<dbReference type="AlphaFoldDB" id="A0A1C5G8Y8"/>
<dbReference type="Gene3D" id="1.10.1200.10">
    <property type="entry name" value="ACP-like"/>
    <property type="match status" value="1"/>
</dbReference>
<protein>
    <submittedName>
        <fullName evidence="2">Acyl carrier protein</fullName>
    </submittedName>
</protein>